<accession>A0A3M7TV68</accession>
<evidence type="ECO:0008006" key="4">
    <source>
        <dbReference type="Google" id="ProtNLM"/>
    </source>
</evidence>
<proteinExistence type="predicted"/>
<feature type="transmembrane region" description="Helical" evidence="1">
    <location>
        <begin position="30"/>
        <end position="52"/>
    </location>
</feature>
<protein>
    <recommendedName>
        <fullName evidence="4">YesK-like protein</fullName>
    </recommendedName>
</protein>
<feature type="transmembrane region" description="Helical" evidence="1">
    <location>
        <begin position="6"/>
        <end position="23"/>
    </location>
</feature>
<feature type="transmembrane region" description="Helical" evidence="1">
    <location>
        <begin position="64"/>
        <end position="85"/>
    </location>
</feature>
<sequence>MEAAVGIFVLITILIITLTYFLSKWSNRKMVLYSPCTICFIFFAVFTALSLFPPSNGGMESIGYSVFALILLYSGLTGLVTAFIFNRTCK</sequence>
<organism evidence="2 3">
    <name type="scientific">Alteribacter keqinensis</name>
    <dbReference type="NCBI Taxonomy" id="2483800"/>
    <lineage>
        <taxon>Bacteria</taxon>
        <taxon>Bacillati</taxon>
        <taxon>Bacillota</taxon>
        <taxon>Bacilli</taxon>
        <taxon>Bacillales</taxon>
        <taxon>Bacillaceae</taxon>
        <taxon>Alteribacter</taxon>
    </lineage>
</organism>
<evidence type="ECO:0000313" key="2">
    <source>
        <dbReference type="EMBL" id="RNA69343.1"/>
    </source>
</evidence>
<keyword evidence="1" id="KW-1133">Transmembrane helix</keyword>
<evidence type="ECO:0000256" key="1">
    <source>
        <dbReference type="SAM" id="Phobius"/>
    </source>
</evidence>
<name>A0A3M7TV68_9BACI</name>
<keyword evidence="3" id="KW-1185">Reference proteome</keyword>
<reference evidence="2 3" key="1">
    <citation type="submission" date="2018-10" db="EMBL/GenBank/DDBJ databases">
        <title>Bacillus Keqinensis sp. nov., a moderately halophilic bacterium isolated from a saline-alkaline lake.</title>
        <authorList>
            <person name="Wang H."/>
        </authorList>
    </citation>
    <scope>NUCLEOTIDE SEQUENCE [LARGE SCALE GENOMIC DNA]</scope>
    <source>
        <strain evidence="2 3">KQ-3</strain>
    </source>
</reference>
<dbReference type="AlphaFoldDB" id="A0A3M7TV68"/>
<evidence type="ECO:0000313" key="3">
    <source>
        <dbReference type="Proteomes" id="UP000278746"/>
    </source>
</evidence>
<dbReference type="Proteomes" id="UP000278746">
    <property type="component" value="Unassembled WGS sequence"/>
</dbReference>
<comment type="caution">
    <text evidence="2">The sequence shown here is derived from an EMBL/GenBank/DDBJ whole genome shotgun (WGS) entry which is preliminary data.</text>
</comment>
<gene>
    <name evidence="2" type="ORF">EBO34_05215</name>
</gene>
<keyword evidence="1" id="KW-0812">Transmembrane</keyword>
<dbReference type="EMBL" id="RHIB01000001">
    <property type="protein sequence ID" value="RNA69343.1"/>
    <property type="molecule type" value="Genomic_DNA"/>
</dbReference>
<keyword evidence="1" id="KW-0472">Membrane</keyword>